<proteinExistence type="predicted"/>
<feature type="region of interest" description="Disordered" evidence="1">
    <location>
        <begin position="532"/>
        <end position="999"/>
    </location>
</feature>
<feature type="compositionally biased region" description="Pro residues" evidence="1">
    <location>
        <begin position="540"/>
        <end position="556"/>
    </location>
</feature>
<comment type="caution">
    <text evidence="2">The sequence shown here is derived from an EMBL/GenBank/DDBJ whole genome shotgun (WGS) entry which is preliminary data.</text>
</comment>
<feature type="compositionally biased region" description="Polar residues" evidence="1">
    <location>
        <begin position="34"/>
        <end position="50"/>
    </location>
</feature>
<feature type="region of interest" description="Disordered" evidence="1">
    <location>
        <begin position="242"/>
        <end position="398"/>
    </location>
</feature>
<dbReference type="OrthoDB" id="3184410at2759"/>
<feature type="compositionally biased region" description="Basic and acidic residues" evidence="1">
    <location>
        <begin position="766"/>
        <end position="781"/>
    </location>
</feature>
<keyword evidence="3" id="KW-1185">Reference proteome</keyword>
<evidence type="ECO:0000313" key="3">
    <source>
        <dbReference type="Proteomes" id="UP000567179"/>
    </source>
</evidence>
<feature type="compositionally biased region" description="Polar residues" evidence="1">
    <location>
        <begin position="578"/>
        <end position="593"/>
    </location>
</feature>
<feature type="compositionally biased region" description="Basic and acidic residues" evidence="1">
    <location>
        <begin position="181"/>
        <end position="191"/>
    </location>
</feature>
<feature type="compositionally biased region" description="Basic and acidic residues" evidence="1">
    <location>
        <begin position="692"/>
        <end position="715"/>
    </location>
</feature>
<feature type="compositionally biased region" description="Basic residues" evidence="1">
    <location>
        <begin position="155"/>
        <end position="168"/>
    </location>
</feature>
<feature type="compositionally biased region" description="Polar residues" evidence="1">
    <location>
        <begin position="132"/>
        <end position="150"/>
    </location>
</feature>
<reference evidence="2 3" key="1">
    <citation type="journal article" date="2020" name="ISME J.">
        <title>Uncovering the hidden diversity of litter-decomposition mechanisms in mushroom-forming fungi.</title>
        <authorList>
            <person name="Floudas D."/>
            <person name="Bentzer J."/>
            <person name="Ahren D."/>
            <person name="Johansson T."/>
            <person name="Persson P."/>
            <person name="Tunlid A."/>
        </authorList>
    </citation>
    <scope>NUCLEOTIDE SEQUENCE [LARGE SCALE GENOMIC DNA]</scope>
    <source>
        <strain evidence="2 3">CBS 101986</strain>
    </source>
</reference>
<sequence>MDNADFFPPGGVPFLSYTSQDQHPLGFIPHPHAIQQQEGSSRRTNMSTNPARHPKARKRLNPLNRERTVTTLTNNGHFPTASEQPAGSFFTPVPYAAENMSSMAMMNTQGYDMPGPYGYGFETPVAPMYHPNMNNNHSQPTLNSQQQQPPAFSRRSQRLQHGAPRHSLHQSGSSHDSTSNPKDKPALPDGKDDLEILQNLKKLILDNQHPFYKAIPKPEYLAQLYKGQIPTDTQAKELISNGKTSASEPHLKEEPSSAGIGGVSAAEAEVKTLGGLERGSATEQHLEKNVDPQAPTQAPIAEVTGHEHSANVAQQQTSEGPAVSVLSSIRPKTQSLAPVTTPNVSAVTPTKQRASPSSADVKPAVHPSEGTASAQDPMQVDTPPPSAALGVPTVNQSPPKRLYDKGVPQAGSPVSVSVVPFQPQGPQSVRDIQATDSRRLFQVPGTPSLSIPVEETVPFDGNRLANRPVPFVSTVAPPVATEIVPFGGTSSIIPGLGPVVSTSGFTPVLASAPSSVQLKPVVDIRSSPAPVVMPSSAPAVRPPNLPTPNGPPPAPVNVPAAEQAARPSLKERLEQPPVHQQSRPARQPSSESQSHPHDRNVSNTNANNNNMKGRNKKNQHPPYTGPPKGGDRSYNRPPGPPDGPPPPSASAPLRTPFRGRSPPLDNRKLPISPAPRGPPPRDYRGPPAGRSPSRERGGYSRPPPHDFVEPRRDSLDMDGPPPGRYDGRLSYPDYPPAPLPLSGGRGPPPDGGRGEYYGSYAPAQDRGPRWEDPYYKRDWERGPPPGSADRGRFDRDYEPTGSWDRADREFGDRDPVYPEDDRYTPREPERARPPAPFTPAYGRVRGRSPSPIGRPGPGDSSRPPVKRAREDFGPEYYPGPGPGGAGAGRPPVRRGPPGDYAPPPRSGGGPGGADWNTAGGPPPPASASSMGGGIHGGRDYLGRGDASMEYSPLPDNYDRARSPPPPASGGRASYGVGGGGGRSAYNRGPERYGGLRPPP</sequence>
<evidence type="ECO:0000256" key="1">
    <source>
        <dbReference type="SAM" id="MobiDB-lite"/>
    </source>
</evidence>
<feature type="compositionally biased region" description="Low complexity" evidence="1">
    <location>
        <begin position="601"/>
        <end position="612"/>
    </location>
</feature>
<evidence type="ECO:0000313" key="2">
    <source>
        <dbReference type="EMBL" id="KAF5328826.1"/>
    </source>
</evidence>
<accession>A0A8H5F9L9</accession>
<gene>
    <name evidence="2" type="ORF">D9619_011508</name>
</gene>
<feature type="compositionally biased region" description="Polar residues" evidence="1">
    <location>
        <begin position="169"/>
        <end position="180"/>
    </location>
</feature>
<feature type="region of interest" description="Disordered" evidence="1">
    <location>
        <begin position="130"/>
        <end position="191"/>
    </location>
</feature>
<dbReference type="Proteomes" id="UP000567179">
    <property type="component" value="Unassembled WGS sequence"/>
</dbReference>
<feature type="region of interest" description="Disordered" evidence="1">
    <location>
        <begin position="34"/>
        <end position="55"/>
    </location>
</feature>
<dbReference type="AlphaFoldDB" id="A0A8H5F9L9"/>
<protein>
    <submittedName>
        <fullName evidence="2">Uncharacterized protein</fullName>
    </submittedName>
</protein>
<feature type="compositionally biased region" description="Polar residues" evidence="1">
    <location>
        <begin position="311"/>
        <end position="358"/>
    </location>
</feature>
<feature type="compositionally biased region" description="Low complexity" evidence="1">
    <location>
        <begin position="838"/>
        <end position="863"/>
    </location>
</feature>
<feature type="compositionally biased region" description="Basic and acidic residues" evidence="1">
    <location>
        <begin position="789"/>
        <end position="832"/>
    </location>
</feature>
<dbReference type="EMBL" id="JAACJJ010000003">
    <property type="protein sequence ID" value="KAF5328826.1"/>
    <property type="molecule type" value="Genomic_DNA"/>
</dbReference>
<feature type="compositionally biased region" description="Pro residues" evidence="1">
    <location>
        <begin position="637"/>
        <end position="649"/>
    </location>
</feature>
<name>A0A8H5F9L9_9AGAR</name>
<organism evidence="2 3">
    <name type="scientific">Psilocybe cf. subviscida</name>
    <dbReference type="NCBI Taxonomy" id="2480587"/>
    <lineage>
        <taxon>Eukaryota</taxon>
        <taxon>Fungi</taxon>
        <taxon>Dikarya</taxon>
        <taxon>Basidiomycota</taxon>
        <taxon>Agaricomycotina</taxon>
        <taxon>Agaricomycetes</taxon>
        <taxon>Agaricomycetidae</taxon>
        <taxon>Agaricales</taxon>
        <taxon>Agaricineae</taxon>
        <taxon>Strophariaceae</taxon>
        <taxon>Psilocybe</taxon>
    </lineage>
</organism>